<keyword evidence="1" id="KW-0732">Signal</keyword>
<reference evidence="4" key="1">
    <citation type="journal article" date="2019" name="Int. J. Syst. Evol. Microbiol.">
        <title>The Global Catalogue of Microorganisms (GCM) 10K type strain sequencing project: providing services to taxonomists for standard genome sequencing and annotation.</title>
        <authorList>
            <consortium name="The Broad Institute Genomics Platform"/>
            <consortium name="The Broad Institute Genome Sequencing Center for Infectious Disease"/>
            <person name="Wu L."/>
            <person name="Ma J."/>
        </authorList>
    </citation>
    <scope>NUCLEOTIDE SEQUENCE [LARGE SCALE GENOMIC DNA]</scope>
    <source>
        <strain evidence="4">JCM 18424</strain>
    </source>
</reference>
<gene>
    <name evidence="3" type="ORF">GCM10023338_14860</name>
</gene>
<dbReference type="RefSeq" id="WP_077925569.1">
    <property type="nucleotide sequence ID" value="NZ_BAABKE010000004.1"/>
</dbReference>
<comment type="caution">
    <text evidence="3">The sequence shown here is derived from an EMBL/GenBank/DDBJ whole genome shotgun (WGS) entry which is preliminary data.</text>
</comment>
<sequence length="291" mass="32014">MKISKLMTGTLLLTSLVFSAQAVTLNVETFNPKNDSTFPVSSNLISGDNEAILIDAQFHKKDAEQLVKMIQDSHKQLTTIYISHSDPDYYFGLDTITKAFPNAKIIATQETVDAIKATKDGKLAYWGEVLKEDAPETLIVPTALSGTTFTLEGEEIQIQGLDGKAPERSFLWIPSIQTVMGGVVVSDNIHVWIADTQTPESLDAWEETLTLIQSLQPKVVIPGHFVGDSTLNLDSVKFTEQYLKDFRAANASSKNSEELIAKMTALYPNLEDASSLEMSAQVIQGEMAWPQ</sequence>
<organism evidence="3 4">
    <name type="scientific">Wohlfahrtiimonas larvae</name>
    <dbReference type="NCBI Taxonomy" id="1157986"/>
    <lineage>
        <taxon>Bacteria</taxon>
        <taxon>Pseudomonadati</taxon>
        <taxon>Pseudomonadota</taxon>
        <taxon>Gammaproteobacteria</taxon>
        <taxon>Cardiobacteriales</taxon>
        <taxon>Ignatzschineriaceae</taxon>
        <taxon>Wohlfahrtiimonas</taxon>
    </lineage>
</organism>
<dbReference type="InterPro" id="IPR050855">
    <property type="entry name" value="NDM-1-like"/>
</dbReference>
<name>A0ABP9MQV1_9GAMM</name>
<feature type="domain" description="Metallo-beta-lactamase" evidence="2">
    <location>
        <begin position="39"/>
        <end position="224"/>
    </location>
</feature>
<evidence type="ECO:0000313" key="4">
    <source>
        <dbReference type="Proteomes" id="UP001500631"/>
    </source>
</evidence>
<dbReference type="EMBL" id="BAABKE010000004">
    <property type="protein sequence ID" value="GAA5100299.1"/>
    <property type="molecule type" value="Genomic_DNA"/>
</dbReference>
<accession>A0ABP9MQV1</accession>
<dbReference type="PANTHER" id="PTHR42951:SF14">
    <property type="entry name" value="METALLO-BETA-LACTAMASE SUPERFAMILY PROTEIN"/>
    <property type="match status" value="1"/>
</dbReference>
<proteinExistence type="predicted"/>
<dbReference type="SMART" id="SM00849">
    <property type="entry name" value="Lactamase_B"/>
    <property type="match status" value="1"/>
</dbReference>
<feature type="chain" id="PRO_5046139974" evidence="1">
    <location>
        <begin position="23"/>
        <end position="291"/>
    </location>
</feature>
<evidence type="ECO:0000313" key="3">
    <source>
        <dbReference type="EMBL" id="GAA5100299.1"/>
    </source>
</evidence>
<feature type="signal peptide" evidence="1">
    <location>
        <begin position="1"/>
        <end position="22"/>
    </location>
</feature>
<dbReference type="Pfam" id="PF00753">
    <property type="entry name" value="Lactamase_B"/>
    <property type="match status" value="1"/>
</dbReference>
<dbReference type="InterPro" id="IPR001279">
    <property type="entry name" value="Metallo-B-lactamas"/>
</dbReference>
<dbReference type="Gene3D" id="3.60.15.10">
    <property type="entry name" value="Ribonuclease Z/Hydroxyacylglutathione hydrolase-like"/>
    <property type="match status" value="1"/>
</dbReference>
<evidence type="ECO:0000259" key="2">
    <source>
        <dbReference type="SMART" id="SM00849"/>
    </source>
</evidence>
<dbReference type="Proteomes" id="UP001500631">
    <property type="component" value="Unassembled WGS sequence"/>
</dbReference>
<dbReference type="SUPFAM" id="SSF56281">
    <property type="entry name" value="Metallo-hydrolase/oxidoreductase"/>
    <property type="match status" value="1"/>
</dbReference>
<keyword evidence="4" id="KW-1185">Reference proteome</keyword>
<protein>
    <submittedName>
        <fullName evidence="3">MBL fold metallo-hydrolase</fullName>
    </submittedName>
</protein>
<evidence type="ECO:0000256" key="1">
    <source>
        <dbReference type="SAM" id="SignalP"/>
    </source>
</evidence>
<dbReference type="PANTHER" id="PTHR42951">
    <property type="entry name" value="METALLO-BETA-LACTAMASE DOMAIN-CONTAINING"/>
    <property type="match status" value="1"/>
</dbReference>
<dbReference type="InterPro" id="IPR036866">
    <property type="entry name" value="RibonucZ/Hydroxyglut_hydro"/>
</dbReference>
<dbReference type="CDD" id="cd07739">
    <property type="entry name" value="metallo-hydrolase-like_MBL-fold"/>
    <property type="match status" value="1"/>
</dbReference>